<accession>T1FBS4</accession>
<proteinExistence type="predicted"/>
<dbReference type="RefSeq" id="XP_009023934.1">
    <property type="nucleotide sequence ID" value="XM_009025686.1"/>
</dbReference>
<dbReference type="AlphaFoldDB" id="T1FBS4"/>
<dbReference type="CTD" id="20206273"/>
<dbReference type="GeneID" id="20206273"/>
<evidence type="ECO:0000313" key="2">
    <source>
        <dbReference type="EnsemblMetazoa" id="HelroP177492"/>
    </source>
</evidence>
<dbReference type="EMBL" id="KB097269">
    <property type="protein sequence ID" value="ESN97855.1"/>
    <property type="molecule type" value="Genomic_DNA"/>
</dbReference>
<organism evidence="2 3">
    <name type="scientific">Helobdella robusta</name>
    <name type="common">Californian leech</name>
    <dbReference type="NCBI Taxonomy" id="6412"/>
    <lineage>
        <taxon>Eukaryota</taxon>
        <taxon>Metazoa</taxon>
        <taxon>Spiralia</taxon>
        <taxon>Lophotrochozoa</taxon>
        <taxon>Annelida</taxon>
        <taxon>Clitellata</taxon>
        <taxon>Hirudinea</taxon>
        <taxon>Rhynchobdellida</taxon>
        <taxon>Glossiphoniidae</taxon>
        <taxon>Helobdella</taxon>
    </lineage>
</organism>
<reference evidence="2" key="3">
    <citation type="submission" date="2015-06" db="UniProtKB">
        <authorList>
            <consortium name="EnsemblMetazoa"/>
        </authorList>
    </citation>
    <scope>IDENTIFICATION</scope>
</reference>
<keyword evidence="3" id="KW-1185">Reference proteome</keyword>
<reference evidence="1 3" key="2">
    <citation type="journal article" date="2013" name="Nature">
        <title>Insights into bilaterian evolution from three spiralian genomes.</title>
        <authorList>
            <person name="Simakov O."/>
            <person name="Marletaz F."/>
            <person name="Cho S.J."/>
            <person name="Edsinger-Gonzales E."/>
            <person name="Havlak P."/>
            <person name="Hellsten U."/>
            <person name="Kuo D.H."/>
            <person name="Larsson T."/>
            <person name="Lv J."/>
            <person name="Arendt D."/>
            <person name="Savage R."/>
            <person name="Osoegawa K."/>
            <person name="de Jong P."/>
            <person name="Grimwood J."/>
            <person name="Chapman J.A."/>
            <person name="Shapiro H."/>
            <person name="Aerts A."/>
            <person name="Otillar R.P."/>
            <person name="Terry A.Y."/>
            <person name="Boore J.L."/>
            <person name="Grigoriev I.V."/>
            <person name="Lindberg D.R."/>
            <person name="Seaver E.C."/>
            <person name="Weisblat D.A."/>
            <person name="Putnam N.H."/>
            <person name="Rokhsar D.S."/>
        </authorList>
    </citation>
    <scope>NUCLEOTIDE SEQUENCE</scope>
</reference>
<gene>
    <name evidence="2" type="primary">20206273</name>
    <name evidence="1" type="ORF">HELRODRAFT_177492</name>
</gene>
<dbReference type="EMBL" id="AMQM01006079">
    <property type="status" value="NOT_ANNOTATED_CDS"/>
    <property type="molecule type" value="Genomic_DNA"/>
</dbReference>
<evidence type="ECO:0000313" key="3">
    <source>
        <dbReference type="Proteomes" id="UP000015101"/>
    </source>
</evidence>
<sequence>MEIDEKRKGHEQLDEQQKGLSLRHIESDQARIEERYRDTVRSCYELNDDKRKVANEVVICCVGGWRTKKLPFNVTTTLVGWVKHRWCNIGTEDGWNRRSQPHITPVFEGFYIVVK</sequence>
<dbReference type="HOGENOM" id="CLU_2111480_0_0_1"/>
<reference evidence="3" key="1">
    <citation type="submission" date="2012-12" db="EMBL/GenBank/DDBJ databases">
        <authorList>
            <person name="Hellsten U."/>
            <person name="Grimwood J."/>
            <person name="Chapman J.A."/>
            <person name="Shapiro H."/>
            <person name="Aerts A."/>
            <person name="Otillar R.P."/>
            <person name="Terry A.Y."/>
            <person name="Boore J.L."/>
            <person name="Simakov O."/>
            <person name="Marletaz F."/>
            <person name="Cho S.-J."/>
            <person name="Edsinger-Gonzales E."/>
            <person name="Havlak P."/>
            <person name="Kuo D.-H."/>
            <person name="Larsson T."/>
            <person name="Lv J."/>
            <person name="Arendt D."/>
            <person name="Savage R."/>
            <person name="Osoegawa K."/>
            <person name="de Jong P."/>
            <person name="Lindberg D.R."/>
            <person name="Seaver E.C."/>
            <person name="Weisblat D.A."/>
            <person name="Putnam N.H."/>
            <person name="Grigoriev I.V."/>
            <person name="Rokhsar D.S."/>
        </authorList>
    </citation>
    <scope>NUCLEOTIDE SEQUENCE</scope>
</reference>
<dbReference type="Proteomes" id="UP000015101">
    <property type="component" value="Unassembled WGS sequence"/>
</dbReference>
<dbReference type="EnsemblMetazoa" id="HelroT177492">
    <property type="protein sequence ID" value="HelroP177492"/>
    <property type="gene ID" value="HelroG177492"/>
</dbReference>
<evidence type="ECO:0000313" key="1">
    <source>
        <dbReference type="EMBL" id="ESN97855.1"/>
    </source>
</evidence>
<protein>
    <submittedName>
        <fullName evidence="1 2">Uncharacterized protein</fullName>
    </submittedName>
</protein>
<dbReference type="KEGG" id="hro:HELRODRAFT_177492"/>
<dbReference type="InParanoid" id="T1FBS4"/>
<name>T1FBS4_HELRO</name>